<reference evidence="3" key="1">
    <citation type="submission" date="2023-07" db="EMBL/GenBank/DDBJ databases">
        <authorList>
            <consortium name="AG Swart"/>
            <person name="Singh M."/>
            <person name="Singh A."/>
            <person name="Seah K."/>
            <person name="Emmerich C."/>
        </authorList>
    </citation>
    <scope>NUCLEOTIDE SEQUENCE</scope>
    <source>
        <strain evidence="3">DP1</strain>
    </source>
</reference>
<evidence type="ECO:0000313" key="4">
    <source>
        <dbReference type="Proteomes" id="UP001295684"/>
    </source>
</evidence>
<accession>A0AAD1XHB2</accession>
<name>A0AAD1XHB2_EUPCR</name>
<dbReference type="Proteomes" id="UP001295684">
    <property type="component" value="Unassembled WGS sequence"/>
</dbReference>
<evidence type="ECO:0000313" key="3">
    <source>
        <dbReference type="EMBL" id="CAI2372731.1"/>
    </source>
</evidence>
<gene>
    <name evidence="3" type="ORF">ECRASSUSDP1_LOCUS14064</name>
</gene>
<dbReference type="EMBL" id="CAMPGE010014032">
    <property type="protein sequence ID" value="CAI2372731.1"/>
    <property type="molecule type" value="Genomic_DNA"/>
</dbReference>
<keyword evidence="1" id="KW-1133">Transmembrane helix</keyword>
<proteinExistence type="predicted"/>
<keyword evidence="1" id="KW-0812">Transmembrane</keyword>
<dbReference type="SMART" id="SM00516">
    <property type="entry name" value="SEC14"/>
    <property type="match status" value="1"/>
</dbReference>
<evidence type="ECO:0000256" key="1">
    <source>
        <dbReference type="SAM" id="Phobius"/>
    </source>
</evidence>
<evidence type="ECO:0000259" key="2">
    <source>
        <dbReference type="PROSITE" id="PS50191"/>
    </source>
</evidence>
<feature type="transmembrane region" description="Helical" evidence="1">
    <location>
        <begin position="180"/>
        <end position="201"/>
    </location>
</feature>
<dbReference type="PANTHER" id="PTHR46818:SF1">
    <property type="entry name" value="CHROMOSOME UNDETERMINED SCAFFOLD_125, WHOLE GENOME SHOTGUN SEQUENCE"/>
    <property type="match status" value="1"/>
</dbReference>
<organism evidence="3 4">
    <name type="scientific">Euplotes crassus</name>
    <dbReference type="NCBI Taxonomy" id="5936"/>
    <lineage>
        <taxon>Eukaryota</taxon>
        <taxon>Sar</taxon>
        <taxon>Alveolata</taxon>
        <taxon>Ciliophora</taxon>
        <taxon>Intramacronucleata</taxon>
        <taxon>Spirotrichea</taxon>
        <taxon>Hypotrichia</taxon>
        <taxon>Euplotida</taxon>
        <taxon>Euplotidae</taxon>
        <taxon>Moneuplotes</taxon>
    </lineage>
</organism>
<dbReference type="SUPFAM" id="SSF46938">
    <property type="entry name" value="CRAL/TRIO N-terminal domain"/>
    <property type="match status" value="1"/>
</dbReference>
<dbReference type="AlphaFoldDB" id="A0AAD1XHB2"/>
<keyword evidence="1" id="KW-0472">Membrane</keyword>
<dbReference type="InterPro" id="IPR036273">
    <property type="entry name" value="CRAL/TRIO_N_dom_sf"/>
</dbReference>
<protein>
    <recommendedName>
        <fullName evidence="2">CRAL-TRIO domain-containing protein</fullName>
    </recommendedName>
</protein>
<dbReference type="Pfam" id="PF00650">
    <property type="entry name" value="CRAL_TRIO"/>
    <property type="match status" value="1"/>
</dbReference>
<sequence>MRKNGCFSLSKTHTQKRKKKPMNNCWRYLIRKMVLPAEIDKRRCMRFLVTNQYKPKKAYQNIKNHLLWRDTMKPFILSVVHKKMLDVGYIYIHGRDKCLRPMCFSSMSVIEELGIEIEEVPRLNWLICFLLVDNFLRKGKVENWLFICDLAGLSFAKLPKSALKNIMTDYQEHLKCRMRLFFFFNVTFGLLAIWTMISPFLNKIIKHKIITKKADATDPALTSMAHPSQIEEKYCGEAPNVTKFWPPYCSSEEYGVLESSLSDEQFS</sequence>
<dbReference type="PANTHER" id="PTHR46818">
    <property type="entry name" value="DOMAIN-CONTAINING PROTEIN, PUTATIVE-RELATED"/>
    <property type="match status" value="1"/>
</dbReference>
<dbReference type="Gene3D" id="3.40.525.10">
    <property type="entry name" value="CRAL-TRIO lipid binding domain"/>
    <property type="match status" value="1"/>
</dbReference>
<feature type="domain" description="CRAL-TRIO" evidence="2">
    <location>
        <begin position="80"/>
        <end position="242"/>
    </location>
</feature>
<dbReference type="InterPro" id="IPR036865">
    <property type="entry name" value="CRAL-TRIO_dom_sf"/>
</dbReference>
<dbReference type="CDD" id="cd00170">
    <property type="entry name" value="SEC14"/>
    <property type="match status" value="1"/>
</dbReference>
<dbReference type="InterPro" id="IPR001251">
    <property type="entry name" value="CRAL-TRIO_dom"/>
</dbReference>
<keyword evidence="4" id="KW-1185">Reference proteome</keyword>
<comment type="caution">
    <text evidence="3">The sequence shown here is derived from an EMBL/GenBank/DDBJ whole genome shotgun (WGS) entry which is preliminary data.</text>
</comment>
<dbReference type="SUPFAM" id="SSF52087">
    <property type="entry name" value="CRAL/TRIO domain"/>
    <property type="match status" value="1"/>
</dbReference>
<dbReference type="PROSITE" id="PS50191">
    <property type="entry name" value="CRAL_TRIO"/>
    <property type="match status" value="1"/>
</dbReference>